<keyword evidence="6 9" id="KW-1133">Transmembrane helix</keyword>
<dbReference type="PANTHER" id="PTHR30574">
    <property type="entry name" value="INNER MEMBRANE PROTEIN YEDE"/>
    <property type="match status" value="1"/>
</dbReference>
<keyword evidence="3" id="KW-1003">Cell membrane</keyword>
<feature type="transmembrane region" description="Helical" evidence="9">
    <location>
        <begin position="51"/>
        <end position="70"/>
    </location>
</feature>
<keyword evidence="11" id="KW-1185">Reference proteome</keyword>
<feature type="transmembrane region" description="Helical" evidence="9">
    <location>
        <begin position="12"/>
        <end position="30"/>
    </location>
</feature>
<proteinExistence type="inferred from homology"/>
<evidence type="ECO:0000256" key="1">
    <source>
        <dbReference type="ARBA" id="ARBA00004429"/>
    </source>
</evidence>
<keyword evidence="4" id="KW-0997">Cell inner membrane</keyword>
<comment type="subcellular location">
    <subcellularLocation>
        <location evidence="1">Cell inner membrane</location>
        <topology evidence="1">Multi-pass membrane protein</topology>
    </subcellularLocation>
</comment>
<evidence type="ECO:0000256" key="4">
    <source>
        <dbReference type="ARBA" id="ARBA00022519"/>
    </source>
</evidence>
<sequence length="144" mass="14801">MIDWSNFTPLPSLAGGALIGLGAAALLLLNGRVAGISGILGAIWRRPDDGLSWRLCFLAGLIAAPLPLSLLGKLAQSSIETSWPVLMLGGVLVGFGTRLGSGCTSGHGVCGLSRRSPRSLIATVTFMATGAFTVYLTRHLLGNG</sequence>
<dbReference type="EMBL" id="JAYWTM010000006">
    <property type="protein sequence ID" value="MEC5342879.1"/>
    <property type="molecule type" value="Genomic_DNA"/>
</dbReference>
<dbReference type="RefSeq" id="WP_327617870.1">
    <property type="nucleotide sequence ID" value="NZ_JAYWTM010000006.1"/>
</dbReference>
<organism evidence="10 11">
    <name type="scientific">Brenneria populi</name>
    <dbReference type="NCBI Taxonomy" id="1505588"/>
    <lineage>
        <taxon>Bacteria</taxon>
        <taxon>Pseudomonadati</taxon>
        <taxon>Pseudomonadota</taxon>
        <taxon>Gammaproteobacteria</taxon>
        <taxon>Enterobacterales</taxon>
        <taxon>Pectobacteriaceae</taxon>
        <taxon>Brenneria</taxon>
    </lineage>
</organism>
<evidence type="ECO:0000313" key="11">
    <source>
        <dbReference type="Proteomes" id="UP001309705"/>
    </source>
</evidence>
<feature type="transmembrane region" description="Helical" evidence="9">
    <location>
        <begin position="120"/>
        <end position="141"/>
    </location>
</feature>
<dbReference type="Pfam" id="PF04143">
    <property type="entry name" value="Sulf_transp"/>
    <property type="match status" value="1"/>
</dbReference>
<keyword evidence="5 9" id="KW-0812">Transmembrane</keyword>
<dbReference type="Proteomes" id="UP001309705">
    <property type="component" value="Unassembled WGS sequence"/>
</dbReference>
<dbReference type="PANTHER" id="PTHR30574:SF1">
    <property type="entry name" value="SULPHUR TRANSPORT DOMAIN-CONTAINING PROTEIN"/>
    <property type="match status" value="1"/>
</dbReference>
<evidence type="ECO:0000256" key="6">
    <source>
        <dbReference type="ARBA" id="ARBA00022989"/>
    </source>
</evidence>
<comment type="caution">
    <text evidence="10">The sequence shown here is derived from an EMBL/GenBank/DDBJ whole genome shotgun (WGS) entry which is preliminary data.</text>
</comment>
<gene>
    <name evidence="10" type="ORF">VSX58_09745</name>
</gene>
<evidence type="ECO:0000256" key="3">
    <source>
        <dbReference type="ARBA" id="ARBA00022475"/>
    </source>
</evidence>
<comment type="similarity">
    <text evidence="8">Belongs to the TsuA/YedE (TC 9.B.102) family.</text>
</comment>
<evidence type="ECO:0000256" key="5">
    <source>
        <dbReference type="ARBA" id="ARBA00022692"/>
    </source>
</evidence>
<keyword evidence="2" id="KW-0813">Transport</keyword>
<evidence type="ECO:0000256" key="7">
    <source>
        <dbReference type="ARBA" id="ARBA00023136"/>
    </source>
</evidence>
<accession>A0ABU6JQ58</accession>
<dbReference type="InterPro" id="IPR007272">
    <property type="entry name" value="Sulf_transp_TsuA/YedE"/>
</dbReference>
<reference evidence="10 11" key="1">
    <citation type="journal article" date="2017" name="Int. J. Syst. Evol. Microbiol.">
        <title>Brenneria populi subsp. brevivirga subsp. nov. isolated from symptomatic bark of Populus x euramericana canker, and description of Brenneria populi subsp. populi subsp. nov.</title>
        <authorList>
            <person name="Zheng M.H."/>
            <person name="Piao C.G."/>
            <person name="Xue H."/>
            <person name="Guo M.W."/>
            <person name="Li Y."/>
        </authorList>
    </citation>
    <scope>NUCLEOTIDE SEQUENCE [LARGE SCALE GENOMIC DNA]</scope>
    <source>
        <strain evidence="10 11">D9-5</strain>
    </source>
</reference>
<evidence type="ECO:0000313" key="10">
    <source>
        <dbReference type="EMBL" id="MEC5342879.1"/>
    </source>
</evidence>
<evidence type="ECO:0000256" key="8">
    <source>
        <dbReference type="ARBA" id="ARBA00035655"/>
    </source>
</evidence>
<protein>
    <submittedName>
        <fullName evidence="10">YeeE/YedE family protein</fullName>
    </submittedName>
</protein>
<name>A0ABU6JQ58_9GAMM</name>
<feature type="transmembrane region" description="Helical" evidence="9">
    <location>
        <begin position="82"/>
        <end position="99"/>
    </location>
</feature>
<evidence type="ECO:0000256" key="2">
    <source>
        <dbReference type="ARBA" id="ARBA00022448"/>
    </source>
</evidence>
<keyword evidence="7 9" id="KW-0472">Membrane</keyword>
<evidence type="ECO:0000256" key="9">
    <source>
        <dbReference type="SAM" id="Phobius"/>
    </source>
</evidence>